<feature type="region of interest" description="Disordered" evidence="1">
    <location>
        <begin position="1"/>
        <end position="20"/>
    </location>
</feature>
<keyword evidence="3" id="KW-1185">Reference proteome</keyword>
<comment type="caution">
    <text evidence="2">The sequence shown here is derived from an EMBL/GenBank/DDBJ whole genome shotgun (WGS) entry which is preliminary data.</text>
</comment>
<reference evidence="2" key="1">
    <citation type="submission" date="2020-09" db="EMBL/GenBank/DDBJ databases">
        <title>Genome-Enabled Discovery of Anthraquinone Biosynthesis in Senna tora.</title>
        <authorList>
            <person name="Kang S.-H."/>
            <person name="Pandey R.P."/>
            <person name="Lee C.-M."/>
            <person name="Sim J.-S."/>
            <person name="Jeong J.-T."/>
            <person name="Choi B.-S."/>
            <person name="Jung M."/>
            <person name="Ginzburg D."/>
            <person name="Zhao K."/>
            <person name="Won S.Y."/>
            <person name="Oh T.-J."/>
            <person name="Yu Y."/>
            <person name="Kim N.-H."/>
            <person name="Lee O.R."/>
            <person name="Lee T.-H."/>
            <person name="Bashyal P."/>
            <person name="Kim T.-S."/>
            <person name="Lee W.-H."/>
            <person name="Kawkins C."/>
            <person name="Kim C.-K."/>
            <person name="Kim J.S."/>
            <person name="Ahn B.O."/>
            <person name="Rhee S.Y."/>
            <person name="Sohng J.K."/>
        </authorList>
    </citation>
    <scope>NUCLEOTIDE SEQUENCE</scope>
    <source>
        <tissue evidence="2">Leaf</tissue>
    </source>
</reference>
<evidence type="ECO:0000313" key="2">
    <source>
        <dbReference type="EMBL" id="KAF7820586.1"/>
    </source>
</evidence>
<protein>
    <submittedName>
        <fullName evidence="2">RVP_2 domain-containing protein</fullName>
    </submittedName>
</protein>
<feature type="compositionally biased region" description="Low complexity" evidence="1">
    <location>
        <begin position="48"/>
        <end position="60"/>
    </location>
</feature>
<dbReference type="AlphaFoldDB" id="A0A834TG29"/>
<feature type="region of interest" description="Disordered" evidence="1">
    <location>
        <begin position="48"/>
        <end position="68"/>
    </location>
</feature>
<organism evidence="2 3">
    <name type="scientific">Senna tora</name>
    <dbReference type="NCBI Taxonomy" id="362788"/>
    <lineage>
        <taxon>Eukaryota</taxon>
        <taxon>Viridiplantae</taxon>
        <taxon>Streptophyta</taxon>
        <taxon>Embryophyta</taxon>
        <taxon>Tracheophyta</taxon>
        <taxon>Spermatophyta</taxon>
        <taxon>Magnoliopsida</taxon>
        <taxon>eudicotyledons</taxon>
        <taxon>Gunneridae</taxon>
        <taxon>Pentapetalae</taxon>
        <taxon>rosids</taxon>
        <taxon>fabids</taxon>
        <taxon>Fabales</taxon>
        <taxon>Fabaceae</taxon>
        <taxon>Caesalpinioideae</taxon>
        <taxon>Cassia clade</taxon>
        <taxon>Senna</taxon>
    </lineage>
</organism>
<dbReference type="EMBL" id="JAAIUW010000008">
    <property type="protein sequence ID" value="KAF7820586.1"/>
    <property type="molecule type" value="Genomic_DNA"/>
</dbReference>
<proteinExistence type="predicted"/>
<evidence type="ECO:0000256" key="1">
    <source>
        <dbReference type="SAM" id="MobiDB-lite"/>
    </source>
</evidence>
<accession>A0A834TG29</accession>
<dbReference type="OrthoDB" id="1746660at2759"/>
<sequence length="295" mass="33151">MLEEREQKIQAMGRSTWTNTTSLPGGRTFIASPTGIYSSYSNSPKTYSSGSTGSKSAVASGQNQGSNTMVSYVSNNNKTLPYKRFNAAELKERRRLGLCYYCLEKYSRTHKCQPTYCLLLGCEEMEEFMHYDVEGELKLMQFEAESQEIVEVTPEISFNALEGQFHPSTLRVIGSYGEQSVQILIDNGSTDNFVKSSAATKLNLPCEEIKPFRVQTGLDIVLRVQWLAGLGDIIIHHKELRMSFQWGEETVQIQGDDLLHEPKGKVKTEVPGNIPQILDKYSEIFEEPKQLPPAS</sequence>
<gene>
    <name evidence="2" type="ORF">G2W53_026041</name>
</gene>
<name>A0A834TG29_9FABA</name>
<evidence type="ECO:0000313" key="3">
    <source>
        <dbReference type="Proteomes" id="UP000634136"/>
    </source>
</evidence>
<dbReference type="Proteomes" id="UP000634136">
    <property type="component" value="Unassembled WGS sequence"/>
</dbReference>